<dbReference type="Proteomes" id="UP000288805">
    <property type="component" value="Unassembled WGS sequence"/>
</dbReference>
<evidence type="ECO:0000313" key="2">
    <source>
        <dbReference type="EMBL" id="RVW27842.1"/>
    </source>
</evidence>
<dbReference type="EMBL" id="QGNW01001935">
    <property type="protein sequence ID" value="RVW27842.1"/>
    <property type="molecule type" value="Genomic_DNA"/>
</dbReference>
<comment type="caution">
    <text evidence="2">The sequence shown here is derived from an EMBL/GenBank/DDBJ whole genome shotgun (WGS) entry which is preliminary data.</text>
</comment>
<evidence type="ECO:0000313" key="3">
    <source>
        <dbReference type="Proteomes" id="UP000288805"/>
    </source>
</evidence>
<reference evidence="2 3" key="1">
    <citation type="journal article" date="2018" name="PLoS Genet.">
        <title>Population sequencing reveals clonal diversity and ancestral inbreeding in the grapevine cultivar Chardonnay.</title>
        <authorList>
            <person name="Roach M.J."/>
            <person name="Johnson D.L."/>
            <person name="Bohlmann J."/>
            <person name="van Vuuren H.J."/>
            <person name="Jones S.J."/>
            <person name="Pretorius I.S."/>
            <person name="Schmidt S.A."/>
            <person name="Borneman A.R."/>
        </authorList>
    </citation>
    <scope>NUCLEOTIDE SEQUENCE [LARGE SCALE GENOMIC DNA]</scope>
    <source>
        <strain evidence="3">cv. Chardonnay</strain>
        <tissue evidence="2">Leaf</tissue>
    </source>
</reference>
<proteinExistence type="predicted"/>
<feature type="compositionally biased region" description="Acidic residues" evidence="1">
    <location>
        <begin position="569"/>
        <end position="582"/>
    </location>
</feature>
<feature type="compositionally biased region" description="Basic and acidic residues" evidence="1">
    <location>
        <begin position="418"/>
        <end position="445"/>
    </location>
</feature>
<evidence type="ECO:0000256" key="1">
    <source>
        <dbReference type="SAM" id="MobiDB-lite"/>
    </source>
</evidence>
<organism evidence="2 3">
    <name type="scientific">Vitis vinifera</name>
    <name type="common">Grape</name>
    <dbReference type="NCBI Taxonomy" id="29760"/>
    <lineage>
        <taxon>Eukaryota</taxon>
        <taxon>Viridiplantae</taxon>
        <taxon>Streptophyta</taxon>
        <taxon>Embryophyta</taxon>
        <taxon>Tracheophyta</taxon>
        <taxon>Spermatophyta</taxon>
        <taxon>Magnoliopsida</taxon>
        <taxon>eudicotyledons</taxon>
        <taxon>Gunneridae</taxon>
        <taxon>Pentapetalae</taxon>
        <taxon>rosids</taxon>
        <taxon>Vitales</taxon>
        <taxon>Vitaceae</taxon>
        <taxon>Viteae</taxon>
        <taxon>Vitis</taxon>
    </lineage>
</organism>
<dbReference type="AlphaFoldDB" id="A0A438CXC9"/>
<protein>
    <submittedName>
        <fullName evidence="2">Uncharacterized protein</fullName>
    </submittedName>
</protein>
<gene>
    <name evidence="2" type="ORF">CK203_106095</name>
</gene>
<accession>A0A438CXC9</accession>
<feature type="region of interest" description="Disordered" evidence="1">
    <location>
        <begin position="554"/>
        <end position="626"/>
    </location>
</feature>
<name>A0A438CXC9_VITVI</name>
<feature type="region of interest" description="Disordered" evidence="1">
    <location>
        <begin position="415"/>
        <end position="461"/>
    </location>
</feature>
<sequence>MMPLGGGKAIITLRVAVRDRGRRRGYQRSWEVICHHSCPFALQVAERGFVAGCRNDVCRVLLLEEVRIGKHATCPSLGSLDEVAPDSEARHVLSGEGVPTMPPFNLQILPEQNRRAKRNKSIYDEPPVSGISQAMCLFNNGAAERVFSSAFCVSSSVSEVLRFSASNTRIMTGFCCPPYALCGLPILVCARAKGWDGFRFNPILKNVLRTRTLLRLAWSGQSGKEASGEVHAKKSVDKLNVREFYERFCIPNGVSVQLVDGEAVSTEKSTDNSIFFTKEQFNAGLRFPLPSLFREFLHFTQIPPAYIHPNIVRVLMRCNILSMLLPGPFIVGGAKGHVLVRGVWAGLSEHPERPFSLNRSLVLPSMDKRGRVVEWVEKTSFDRLNKLFEITAAERHHQTLLTARNLLALCPGAPGTPRHVEHVSPNGRKEGKRGLWRKAPGDKRSVPSPPTGAPAGKKKKISSFLRLPSVSSGSGHLVGLNGSGPSMPAAERMALLVEEATSVYQPGSSLPDAGVARASCAETLPPMAPPMEETGVEKQGLPLCESSSLTLVPVKGPATRSCSSAQEDHPEESETEMAEENPTDPMLVPDEGLPEKIQPAMNDGGPEPGEESHPSALSGGSPVDEAVCTSTSPFSYAELGEMLKQIPSGSDVAAPLAKMFEAAEMVYLILL</sequence>